<accession>G9ZM78</accession>
<organism evidence="1 2">
    <name type="scientific">Lentilactobacillus parafarraginis F0439</name>
    <dbReference type="NCBI Taxonomy" id="797515"/>
    <lineage>
        <taxon>Bacteria</taxon>
        <taxon>Bacillati</taxon>
        <taxon>Bacillota</taxon>
        <taxon>Bacilli</taxon>
        <taxon>Lactobacillales</taxon>
        <taxon>Lactobacillaceae</taxon>
        <taxon>Lentilactobacillus</taxon>
    </lineage>
</organism>
<evidence type="ECO:0000313" key="2">
    <source>
        <dbReference type="Proteomes" id="UP000004625"/>
    </source>
</evidence>
<dbReference type="Proteomes" id="UP000004625">
    <property type="component" value="Unassembled WGS sequence"/>
</dbReference>
<dbReference type="STRING" id="797515.HMPREF9103_00826"/>
<comment type="caution">
    <text evidence="1">The sequence shown here is derived from an EMBL/GenBank/DDBJ whole genome shotgun (WGS) entry which is preliminary data.</text>
</comment>
<proteinExistence type="predicted"/>
<gene>
    <name evidence="1" type="ORF">HMPREF9103_00826</name>
</gene>
<keyword evidence="2" id="KW-1185">Reference proteome</keyword>
<dbReference type="HOGENOM" id="CLU_129884_1_0_9"/>
<name>G9ZM78_9LACO</name>
<dbReference type="EMBL" id="AGEY01000034">
    <property type="protein sequence ID" value="EHL99843.1"/>
    <property type="molecule type" value="Genomic_DNA"/>
</dbReference>
<evidence type="ECO:0000313" key="1">
    <source>
        <dbReference type="EMBL" id="EHL99843.1"/>
    </source>
</evidence>
<dbReference type="eggNOG" id="ENOG5032YZ1">
    <property type="taxonomic scope" value="Bacteria"/>
</dbReference>
<sequence length="147" mass="17454">MEMKTRTKRIIEEYLREYPETNRYLRERTLQIIYPYRETDENVGGGKAQYKYDQSVVYTAISLKEDKILNTLKHHRDIIDDCLDDAGEDTQMIIAELYFKRHQQYTMDGLIANDLIHVSRTQAFRLRDKFIQHVAEGLDIYDLSDVG</sequence>
<reference evidence="1 2" key="1">
    <citation type="submission" date="2011-09" db="EMBL/GenBank/DDBJ databases">
        <authorList>
            <person name="Weinstock G."/>
            <person name="Sodergren E."/>
            <person name="Clifton S."/>
            <person name="Fulton L."/>
            <person name="Fulton B."/>
            <person name="Courtney L."/>
            <person name="Fronick C."/>
            <person name="Harrison M."/>
            <person name="Strong C."/>
            <person name="Farmer C."/>
            <person name="Delahaunty K."/>
            <person name="Markovic C."/>
            <person name="Hall O."/>
            <person name="Minx P."/>
            <person name="Tomlinson C."/>
            <person name="Mitreva M."/>
            <person name="Hou S."/>
            <person name="Chen J."/>
            <person name="Wollam A."/>
            <person name="Pepin K.H."/>
            <person name="Johnson M."/>
            <person name="Bhonagiri V."/>
            <person name="Zhang X."/>
            <person name="Suruliraj S."/>
            <person name="Warren W."/>
            <person name="Chinwalla A."/>
            <person name="Mardis E.R."/>
            <person name="Wilson R.K."/>
        </authorList>
    </citation>
    <scope>NUCLEOTIDE SEQUENCE [LARGE SCALE GENOMIC DNA]</scope>
    <source>
        <strain evidence="1 2">F0439</strain>
    </source>
</reference>
<dbReference type="AlphaFoldDB" id="G9ZM78"/>
<protein>
    <submittedName>
        <fullName evidence="1">Phage transcriptional regulator, RinA family</fullName>
    </submittedName>
</protein>
<dbReference type="PATRIC" id="fig|797515.3.peg.768"/>